<dbReference type="AlphaFoldDB" id="A0A0F9SDT1"/>
<name>A0A0F9SDT1_9ZZZZ</name>
<dbReference type="InterPro" id="IPR011112">
    <property type="entry name" value="Rho-like_N"/>
</dbReference>
<feature type="domain" description="Rho termination factor-like N-terminal" evidence="1">
    <location>
        <begin position="14"/>
        <end position="55"/>
    </location>
</feature>
<dbReference type="Pfam" id="PF07498">
    <property type="entry name" value="Rho_N"/>
    <property type="match status" value="1"/>
</dbReference>
<protein>
    <recommendedName>
        <fullName evidence="1">Rho termination factor-like N-terminal domain-containing protein</fullName>
    </recommendedName>
</protein>
<organism evidence="2">
    <name type="scientific">marine sediment metagenome</name>
    <dbReference type="NCBI Taxonomy" id="412755"/>
    <lineage>
        <taxon>unclassified sequences</taxon>
        <taxon>metagenomes</taxon>
        <taxon>ecological metagenomes</taxon>
    </lineage>
</organism>
<dbReference type="GO" id="GO:0006353">
    <property type="term" value="P:DNA-templated transcription termination"/>
    <property type="evidence" value="ECO:0007669"/>
    <property type="project" value="InterPro"/>
</dbReference>
<comment type="caution">
    <text evidence="2">The sequence shown here is derived from an EMBL/GenBank/DDBJ whole genome shotgun (WGS) entry which is preliminary data.</text>
</comment>
<gene>
    <name evidence="2" type="ORF">LCGC14_0863450</name>
</gene>
<sequence>MKRQVDNSTYLKYLLQYLNMDDLKKICRDFEIKGFSRKKKSELIDFILESLAEEEFEVLLQQKELEIISNGVELALKKIRGEDRETVTEIKTVNPDDHEIELIFKGFNWENKSFLSITSANINDPERDCDCRIGSNMGFCSHFWIGFIYSLKQDWFKLKDWTLTSLPRDFESRIKNIKLSEKTIGDASEKISKPTILIDETATGAKLMNYINSSIIVYEGEITEIVERESEFQGNITKYFIVSLKDIKFGPKLKKKSDYREEDIKIVEEIKVRISEKLQNENCLKEGDKINFNGKLVKDNFWGYTVKNVRKIVMK</sequence>
<dbReference type="EMBL" id="LAZR01002627">
    <property type="protein sequence ID" value="KKN27548.1"/>
    <property type="molecule type" value="Genomic_DNA"/>
</dbReference>
<dbReference type="SMART" id="SM00959">
    <property type="entry name" value="Rho_N"/>
    <property type="match status" value="1"/>
</dbReference>
<proteinExistence type="predicted"/>
<evidence type="ECO:0000259" key="1">
    <source>
        <dbReference type="SMART" id="SM00959"/>
    </source>
</evidence>
<evidence type="ECO:0000313" key="2">
    <source>
        <dbReference type="EMBL" id="KKN27548.1"/>
    </source>
</evidence>
<accession>A0A0F9SDT1</accession>
<reference evidence="2" key="1">
    <citation type="journal article" date="2015" name="Nature">
        <title>Complex archaea that bridge the gap between prokaryotes and eukaryotes.</title>
        <authorList>
            <person name="Spang A."/>
            <person name="Saw J.H."/>
            <person name="Jorgensen S.L."/>
            <person name="Zaremba-Niedzwiedzka K."/>
            <person name="Martijn J."/>
            <person name="Lind A.E."/>
            <person name="van Eijk R."/>
            <person name="Schleper C."/>
            <person name="Guy L."/>
            <person name="Ettema T.J."/>
        </authorList>
    </citation>
    <scope>NUCLEOTIDE SEQUENCE</scope>
</reference>